<accession>A0ABS7EJ92</accession>
<dbReference type="Proteomes" id="UP001166251">
    <property type="component" value="Unassembled WGS sequence"/>
</dbReference>
<feature type="signal peptide" evidence="1">
    <location>
        <begin position="1"/>
        <end position="23"/>
    </location>
</feature>
<protein>
    <recommendedName>
        <fullName evidence="4">Transglutaminase-like domain-containing protein</fullName>
    </recommendedName>
</protein>
<dbReference type="RefSeq" id="WP_220104926.1">
    <property type="nucleotide sequence ID" value="NZ_JAHZSS010000021.1"/>
</dbReference>
<dbReference type="EMBL" id="JAHZSS010000021">
    <property type="protein sequence ID" value="MBW8192299.1"/>
    <property type="molecule type" value="Genomic_DNA"/>
</dbReference>
<reference evidence="2" key="1">
    <citation type="submission" date="2021-07" db="EMBL/GenBank/DDBJ databases">
        <title>Neiella marina sp. nov., isolated from the intestinal content of sea cucumber Apostichopus japonicus.</title>
        <authorList>
            <person name="Bai X."/>
        </authorList>
    </citation>
    <scope>NUCLEOTIDE SEQUENCE</scope>
    <source>
        <strain evidence="2">126</strain>
    </source>
</reference>
<keyword evidence="1" id="KW-0732">Signal</keyword>
<evidence type="ECO:0008006" key="4">
    <source>
        <dbReference type="Google" id="ProtNLM"/>
    </source>
</evidence>
<evidence type="ECO:0000313" key="3">
    <source>
        <dbReference type="Proteomes" id="UP001166251"/>
    </source>
</evidence>
<feature type="chain" id="PRO_5047291642" description="Transglutaminase-like domain-containing protein" evidence="1">
    <location>
        <begin position="24"/>
        <end position="317"/>
    </location>
</feature>
<name>A0ABS7EJ92_9GAMM</name>
<gene>
    <name evidence="2" type="ORF">K0504_14775</name>
</gene>
<comment type="caution">
    <text evidence="2">The sequence shown here is derived from an EMBL/GenBank/DDBJ whole genome shotgun (WGS) entry which is preliminary data.</text>
</comment>
<evidence type="ECO:0000313" key="2">
    <source>
        <dbReference type="EMBL" id="MBW8192299.1"/>
    </source>
</evidence>
<evidence type="ECO:0000256" key="1">
    <source>
        <dbReference type="SAM" id="SignalP"/>
    </source>
</evidence>
<organism evidence="2 3">
    <name type="scientific">Neiella holothuriorum</name>
    <dbReference type="NCBI Taxonomy" id="2870530"/>
    <lineage>
        <taxon>Bacteria</taxon>
        <taxon>Pseudomonadati</taxon>
        <taxon>Pseudomonadota</taxon>
        <taxon>Gammaproteobacteria</taxon>
        <taxon>Alteromonadales</taxon>
        <taxon>Echinimonadaceae</taxon>
        <taxon>Neiella</taxon>
    </lineage>
</organism>
<sequence>MTRLSCYSALLFSLVLTSLLVQAKTQQPAQREYNKITQGDQTLVSYVWQDSRKTEYYVKASLDTKLMLDASRALQQFKPRHLARSLNQAVRKAEVDLPAGVNLRLVNSGYSYSVHLDGRDADDIKQAKQILRRLINQTENQYLKDRHLTKFQDGYGMQGIIPDHLYYARANQQPLAPLIGAFYKQVHQLPPHIAIDRIISFVQAIPYSSLDRIESSFISPASVIFDNKGDCDSKAALAIALIRGVYPRRKLAIVYLKKHALLAVNFGYDVQGDWFNHEGERWLPAEVAGPSVLAIGKTSIQSSRELAARAFKLVPVP</sequence>
<keyword evidence="3" id="KW-1185">Reference proteome</keyword>
<proteinExistence type="predicted"/>